<protein>
    <submittedName>
        <fullName evidence="2">Uncharacterized protein</fullName>
    </submittedName>
</protein>
<evidence type="ECO:0000313" key="3">
    <source>
        <dbReference type="Proteomes" id="UP000654918"/>
    </source>
</evidence>
<evidence type="ECO:0000256" key="1">
    <source>
        <dbReference type="SAM" id="MobiDB-lite"/>
    </source>
</evidence>
<keyword evidence="3" id="KW-1185">Reference proteome</keyword>
<gene>
    <name evidence="2" type="ORF">CPLU01_10821</name>
</gene>
<evidence type="ECO:0000313" key="2">
    <source>
        <dbReference type="EMBL" id="KAF6824551.1"/>
    </source>
</evidence>
<dbReference type="AlphaFoldDB" id="A0A8H6N9N7"/>
<comment type="caution">
    <text evidence="2">The sequence shown here is derived from an EMBL/GenBank/DDBJ whole genome shotgun (WGS) entry which is preliminary data.</text>
</comment>
<dbReference type="Proteomes" id="UP000654918">
    <property type="component" value="Unassembled WGS sequence"/>
</dbReference>
<reference evidence="2" key="1">
    <citation type="journal article" date="2020" name="Phytopathology">
        <title>Genome Sequence Resources of Colletotrichum truncatum, C. plurivorum, C. musicola, and C. sojae: Four Species Pathogenic to Soybean (Glycine max).</title>
        <authorList>
            <person name="Rogerio F."/>
            <person name="Boufleur T.R."/>
            <person name="Ciampi-Guillardi M."/>
            <person name="Sukno S.A."/>
            <person name="Thon M.R."/>
            <person name="Massola Junior N.S."/>
            <person name="Baroncelli R."/>
        </authorList>
    </citation>
    <scope>NUCLEOTIDE SEQUENCE</scope>
    <source>
        <strain evidence="2">LFN00145</strain>
    </source>
</reference>
<organism evidence="2 3">
    <name type="scientific">Colletotrichum plurivorum</name>
    <dbReference type="NCBI Taxonomy" id="2175906"/>
    <lineage>
        <taxon>Eukaryota</taxon>
        <taxon>Fungi</taxon>
        <taxon>Dikarya</taxon>
        <taxon>Ascomycota</taxon>
        <taxon>Pezizomycotina</taxon>
        <taxon>Sordariomycetes</taxon>
        <taxon>Hypocreomycetidae</taxon>
        <taxon>Glomerellales</taxon>
        <taxon>Glomerellaceae</taxon>
        <taxon>Colletotrichum</taxon>
        <taxon>Colletotrichum orchidearum species complex</taxon>
    </lineage>
</organism>
<feature type="region of interest" description="Disordered" evidence="1">
    <location>
        <begin position="1"/>
        <end position="27"/>
    </location>
</feature>
<sequence>MGYTPPFWPSAGKRTPRPLQFSTPRTSFSPTQHCFLRSRGCVSGTRPSVNARCWPRSGASTSGCASIAIRPTTRRR</sequence>
<accession>A0A8H6N9N7</accession>
<proteinExistence type="predicted"/>
<dbReference type="EMBL" id="WIGO01000191">
    <property type="protein sequence ID" value="KAF6824551.1"/>
    <property type="molecule type" value="Genomic_DNA"/>
</dbReference>
<name>A0A8H6N9N7_9PEZI</name>